<evidence type="ECO:0000256" key="1">
    <source>
        <dbReference type="SAM" id="MobiDB-lite"/>
    </source>
</evidence>
<protein>
    <submittedName>
        <fullName evidence="2">DUF3105 domain-containing protein</fullName>
    </submittedName>
</protein>
<gene>
    <name evidence="2" type="ORF">FKZ61_08095</name>
</gene>
<dbReference type="OrthoDB" id="9809840at2"/>
<proteinExistence type="predicted"/>
<evidence type="ECO:0000313" key="3">
    <source>
        <dbReference type="Proteomes" id="UP000317371"/>
    </source>
</evidence>
<reference evidence="2 3" key="1">
    <citation type="submission" date="2019-06" db="EMBL/GenBank/DDBJ databases">
        <title>Genome sequence of Litorilinea aerophila BAA-2444.</title>
        <authorList>
            <person name="Maclea K.S."/>
            <person name="Maurais E.G."/>
            <person name="Iannazzi L.C."/>
        </authorList>
    </citation>
    <scope>NUCLEOTIDE SEQUENCE [LARGE SCALE GENOMIC DNA]</scope>
    <source>
        <strain evidence="2 3">ATCC BAA-2444</strain>
    </source>
</reference>
<dbReference type="InterPro" id="IPR021454">
    <property type="entry name" value="DUF3105"/>
</dbReference>
<accession>A0A540VI53</accession>
<comment type="caution">
    <text evidence="2">The sequence shown here is derived from an EMBL/GenBank/DDBJ whole genome shotgun (WGS) entry which is preliminary data.</text>
</comment>
<dbReference type="InParanoid" id="A0A540VI53"/>
<dbReference type="AlphaFoldDB" id="A0A540VI53"/>
<dbReference type="Pfam" id="PF11303">
    <property type="entry name" value="DUF3105"/>
    <property type="match status" value="1"/>
</dbReference>
<keyword evidence="3" id="KW-1185">Reference proteome</keyword>
<dbReference type="Proteomes" id="UP000317371">
    <property type="component" value="Unassembled WGS sequence"/>
</dbReference>
<dbReference type="RefSeq" id="WP_141609584.1">
    <property type="nucleotide sequence ID" value="NZ_VIGC02000008.1"/>
</dbReference>
<dbReference type="EMBL" id="VIGC01000008">
    <property type="protein sequence ID" value="TQE96439.1"/>
    <property type="molecule type" value="Genomic_DNA"/>
</dbReference>
<name>A0A540VI53_9CHLR</name>
<organism evidence="2 3">
    <name type="scientific">Litorilinea aerophila</name>
    <dbReference type="NCBI Taxonomy" id="1204385"/>
    <lineage>
        <taxon>Bacteria</taxon>
        <taxon>Bacillati</taxon>
        <taxon>Chloroflexota</taxon>
        <taxon>Caldilineae</taxon>
        <taxon>Caldilineales</taxon>
        <taxon>Caldilineaceae</taxon>
        <taxon>Litorilinea</taxon>
    </lineage>
</organism>
<sequence>MAKSKAHPTARSRRERARAERARRRRNQMLLLWGSVALFAVIIGAVIALNIRNSRPVAGEETFASQGNLHIAFGSVSPIAYNSTPPSSGPHYETLVSWGVYTEPQRYEHLVHNLEDGGVIVYYQCPEGCPEVVDALREIVDPYIQARRHVIMVPNDPSWTIGNSQPLHQDMGARIAVVAWQKVLKMDEVDAERIRAFIERYEGIDHHVAGIG</sequence>
<feature type="region of interest" description="Disordered" evidence="1">
    <location>
        <begin position="1"/>
        <end position="21"/>
    </location>
</feature>
<evidence type="ECO:0000313" key="2">
    <source>
        <dbReference type="EMBL" id="TQE96439.1"/>
    </source>
</evidence>